<evidence type="ECO:0000313" key="3">
    <source>
        <dbReference type="EMBL" id="VYS84174.1"/>
    </source>
</evidence>
<sequence length="924" mass="104641">MPRLIFKCPYIKGGTSSATAHLENYVKYMATRNGVERIDPGRSEWPATSKQKKMVEQILRDFPLSRGMFEYEDYAAEPTCANASEFITCALEDNYDQIAKKDNYLKYIATRPRAQRVGSHGLFTGEEDQLVLAQVAEAVAAHPGNVWLPIISLRREDAARLGYDKAEEWKALLSKYAMEMAEAMKIPWEDFRWYAAFHDEAHHPHIHMVCYSADPSKGFLTTQGIAQIRSGLAKEIFRQELTELYQKQTQSRNTLNEDARSVLEQLIEQMWSGTVVNHRMEKLMEHLAERLRHTGGRKQYGYLKAPLKAVVDEIVDELTKEPCVAAAYALWYELREDVLRTYKDDLPPRLPLSQQKEFKRIKNIVIEEAVTLGARQQVFHPDDQQDRVPVEDQEEAPLPEAPQPDNDWNDFSESPPDDVPDKTVSAPAKAQMNWSDEYRLARRCLFGGKDQPQDLEQAFTLFQQEAQKGNALAMHDLGRMLADGLGRKIDMQAAHVWYSKALAAFYAVERQKKKRYAEYRIGKLYAAGLGCEQDYGDAARWFQLSADKGYKYAQYSLAGLFRCGQGVEQDDARALELYTASAQQDFPYAAYELGKMYRDGIGCEKDAEASEQWYRQAFAGFLELEQQSHDDKLQYRIGWMLLHGVGTGKDEAAAREWFEQASKLDNPHAQYQLARMIFNDPSSTPEQTAQALERLTKAAEAGQDCAQYALGKIYRDGQGVEKGIQKAVNLFTLAAEQGNSFAAFALGKLYLSGDAGLPIDPPSALKWLTFSAELGNQFAQYRLGKLLLQGEEVPKDTEAAIRWLTAAAEQGNQYAQYALGKLYLLGKEVPKDKSNAIKWFQLAADQGNEYAQYFLEHMDDWLGQPPAAAVISLLHHLANIFQEQSQPPSDGIRVAVDRKLLRKIKAKKIAQGHKADDHEPEMKL</sequence>
<evidence type="ECO:0000256" key="1">
    <source>
        <dbReference type="ARBA" id="ARBA00022737"/>
    </source>
</evidence>
<dbReference type="InterPro" id="IPR041073">
    <property type="entry name" value="MobL"/>
</dbReference>
<reference evidence="3" key="1">
    <citation type="submission" date="2019-11" db="EMBL/GenBank/DDBJ databases">
        <authorList>
            <person name="Feng L."/>
        </authorList>
    </citation>
    <scope>NUCLEOTIDE SEQUENCE</scope>
    <source>
        <strain evidence="3">AundefinedLFYP135</strain>
    </source>
</reference>
<protein>
    <submittedName>
        <fullName evidence="3">Beta-lactamase HcpC</fullName>
        <ecNumber evidence="3">3.5.2.6</ecNumber>
    </submittedName>
</protein>
<feature type="region of interest" description="Disordered" evidence="2">
    <location>
        <begin position="376"/>
        <end position="430"/>
    </location>
</feature>
<dbReference type="InterPro" id="IPR006597">
    <property type="entry name" value="Sel1-like"/>
</dbReference>
<dbReference type="InterPro" id="IPR051726">
    <property type="entry name" value="Chitin_Synth_Reg"/>
</dbReference>
<feature type="compositionally biased region" description="Acidic residues" evidence="2">
    <location>
        <begin position="407"/>
        <end position="418"/>
    </location>
</feature>
<dbReference type="NCBIfam" id="NF041499">
    <property type="entry name" value="MobP3"/>
    <property type="match status" value="1"/>
</dbReference>
<dbReference type="SUPFAM" id="SSF81901">
    <property type="entry name" value="HCP-like"/>
    <property type="match status" value="3"/>
</dbReference>
<accession>A0A6N2RU44</accession>
<evidence type="ECO:0000256" key="2">
    <source>
        <dbReference type="SAM" id="MobiDB-lite"/>
    </source>
</evidence>
<dbReference type="Gene3D" id="1.25.40.10">
    <property type="entry name" value="Tetratricopeptide repeat domain"/>
    <property type="match status" value="3"/>
</dbReference>
<dbReference type="InterPro" id="IPR048102">
    <property type="entry name" value="MobP3"/>
</dbReference>
<keyword evidence="1" id="KW-0677">Repeat</keyword>
<dbReference type="SMART" id="SM00671">
    <property type="entry name" value="SEL1"/>
    <property type="match status" value="11"/>
</dbReference>
<proteinExistence type="predicted"/>
<dbReference type="PANTHER" id="PTHR46430">
    <property type="entry name" value="PROTEIN SKT5-RELATED"/>
    <property type="match status" value="1"/>
</dbReference>
<dbReference type="EC" id="3.5.2.6" evidence="3"/>
<feature type="compositionally biased region" description="Basic and acidic residues" evidence="2">
    <location>
        <begin position="380"/>
        <end position="390"/>
    </location>
</feature>
<gene>
    <name evidence="3" type="primary">hcpC</name>
    <name evidence="3" type="ORF">AULFYP135_00591</name>
</gene>
<dbReference type="Pfam" id="PF08238">
    <property type="entry name" value="Sel1"/>
    <property type="match status" value="11"/>
</dbReference>
<keyword evidence="3" id="KW-0378">Hydrolase</keyword>
<dbReference type="Pfam" id="PF18555">
    <property type="entry name" value="MobL"/>
    <property type="match status" value="1"/>
</dbReference>
<dbReference type="PANTHER" id="PTHR46430:SF2">
    <property type="entry name" value="CHITIN SYNTHASE REGULATORY FACTOR 4"/>
    <property type="match status" value="1"/>
</dbReference>
<organism evidence="3">
    <name type="scientific">uncultured Anaerotruncus sp</name>
    <dbReference type="NCBI Taxonomy" id="905011"/>
    <lineage>
        <taxon>Bacteria</taxon>
        <taxon>Bacillati</taxon>
        <taxon>Bacillota</taxon>
        <taxon>Clostridia</taxon>
        <taxon>Eubacteriales</taxon>
        <taxon>Oscillospiraceae</taxon>
        <taxon>Anaerotruncus</taxon>
        <taxon>environmental samples</taxon>
    </lineage>
</organism>
<dbReference type="EMBL" id="CACRSL010000003">
    <property type="protein sequence ID" value="VYS84174.1"/>
    <property type="molecule type" value="Genomic_DNA"/>
</dbReference>
<dbReference type="AlphaFoldDB" id="A0A6N2RU44"/>
<dbReference type="GO" id="GO:0008800">
    <property type="term" value="F:beta-lactamase activity"/>
    <property type="evidence" value="ECO:0007669"/>
    <property type="project" value="UniProtKB-EC"/>
</dbReference>
<name>A0A6N2RU44_9FIRM</name>
<dbReference type="InterPro" id="IPR011990">
    <property type="entry name" value="TPR-like_helical_dom_sf"/>
</dbReference>